<sequence length="87" mass="9261">MSSPELTSTKSLVTPLTAIDLALAVLIVCELALPLKAHYIPGATSAKRTRGNFASILCNAQGIVRGKVALIEFPDQEFTLDFFPAEG</sequence>
<organism evidence="1 2">
    <name type="scientific">Punica granatum</name>
    <name type="common">Pomegranate</name>
    <dbReference type="NCBI Taxonomy" id="22663"/>
    <lineage>
        <taxon>Eukaryota</taxon>
        <taxon>Viridiplantae</taxon>
        <taxon>Streptophyta</taxon>
        <taxon>Embryophyta</taxon>
        <taxon>Tracheophyta</taxon>
        <taxon>Spermatophyta</taxon>
        <taxon>Magnoliopsida</taxon>
        <taxon>eudicotyledons</taxon>
        <taxon>Gunneridae</taxon>
        <taxon>Pentapetalae</taxon>
        <taxon>rosids</taxon>
        <taxon>malvids</taxon>
        <taxon>Myrtales</taxon>
        <taxon>Lythraceae</taxon>
        <taxon>Punica</taxon>
    </lineage>
</organism>
<proteinExistence type="predicted"/>
<comment type="caution">
    <text evidence="1">The sequence shown here is derived from an EMBL/GenBank/DDBJ whole genome shotgun (WGS) entry which is preliminary data.</text>
</comment>
<evidence type="ECO:0000313" key="1">
    <source>
        <dbReference type="EMBL" id="PKI78519.1"/>
    </source>
</evidence>
<evidence type="ECO:0000313" key="2">
    <source>
        <dbReference type="Proteomes" id="UP000233551"/>
    </source>
</evidence>
<dbReference type="AlphaFoldDB" id="A0A2I0LCV6"/>
<accession>A0A2I0LCV6</accession>
<keyword evidence="2" id="KW-1185">Reference proteome</keyword>
<reference evidence="1 2" key="1">
    <citation type="submission" date="2017-11" db="EMBL/GenBank/DDBJ databases">
        <title>De-novo sequencing of pomegranate (Punica granatum L.) genome.</title>
        <authorList>
            <person name="Akparov Z."/>
            <person name="Amiraslanov A."/>
            <person name="Hajiyeva S."/>
            <person name="Abbasov M."/>
            <person name="Kaur K."/>
            <person name="Hamwieh A."/>
            <person name="Solovyev V."/>
            <person name="Salamov A."/>
            <person name="Braich B."/>
            <person name="Kosarev P."/>
            <person name="Mahmoud A."/>
            <person name="Hajiyev E."/>
            <person name="Babayeva S."/>
            <person name="Izzatullayeva V."/>
            <person name="Mammadov A."/>
            <person name="Mammadov A."/>
            <person name="Sharifova S."/>
            <person name="Ojaghi J."/>
            <person name="Eynullazada K."/>
            <person name="Bayramov B."/>
            <person name="Abdulazimova A."/>
            <person name="Shahmuradov I."/>
        </authorList>
    </citation>
    <scope>NUCLEOTIDE SEQUENCE [LARGE SCALE GENOMIC DNA]</scope>
    <source>
        <strain evidence="2">cv. AG2017</strain>
        <tissue evidence="1">Leaf</tissue>
    </source>
</reference>
<gene>
    <name evidence="1" type="ORF">CRG98_001077</name>
</gene>
<dbReference type="EMBL" id="PGOL01000044">
    <property type="protein sequence ID" value="PKI78519.1"/>
    <property type="molecule type" value="Genomic_DNA"/>
</dbReference>
<dbReference type="Proteomes" id="UP000233551">
    <property type="component" value="Unassembled WGS sequence"/>
</dbReference>
<protein>
    <submittedName>
        <fullName evidence="1">Uncharacterized protein</fullName>
    </submittedName>
</protein>
<name>A0A2I0LCV6_PUNGR</name>